<dbReference type="AlphaFoldDB" id="A0A9Y1BLX8"/>
<dbReference type="InterPro" id="IPR050884">
    <property type="entry name" value="CNP_phosphodiesterase-III"/>
</dbReference>
<keyword evidence="2" id="KW-0378">Hydrolase</keyword>
<evidence type="ECO:0000256" key="2">
    <source>
        <dbReference type="ARBA" id="ARBA00022801"/>
    </source>
</evidence>
<evidence type="ECO:0000259" key="5">
    <source>
        <dbReference type="Pfam" id="PF00149"/>
    </source>
</evidence>
<dbReference type="SUPFAM" id="SSF56300">
    <property type="entry name" value="Metallo-dependent phosphatases"/>
    <property type="match status" value="2"/>
</dbReference>
<name>A0A9Y1BLX8_9ARCH</name>
<dbReference type="GO" id="GO:0046872">
    <property type="term" value="F:metal ion binding"/>
    <property type="evidence" value="ECO:0007669"/>
    <property type="project" value="UniProtKB-KW"/>
</dbReference>
<dbReference type="GO" id="GO:0016787">
    <property type="term" value="F:hydrolase activity"/>
    <property type="evidence" value="ECO:0007669"/>
    <property type="project" value="UniProtKB-KW"/>
</dbReference>
<reference evidence="6" key="1">
    <citation type="journal article" date="2022" name="Nat. Microbiol.">
        <title>Unique mobile elements and scalable gene flow at the prokaryote-eukaryote boundary revealed by circularized Asgard archaea genomes.</title>
        <authorList>
            <person name="Wu F."/>
            <person name="Speth D.R."/>
            <person name="Philosof A."/>
            <person name="Cremiere A."/>
            <person name="Narayanan A."/>
            <person name="Barco R.A."/>
            <person name="Connon S.A."/>
            <person name="Amend J.P."/>
            <person name="Antoshechkin I.A."/>
            <person name="Orphan V.J."/>
        </authorList>
    </citation>
    <scope>NUCLEOTIDE SEQUENCE</scope>
    <source>
        <strain evidence="6">PM71</strain>
    </source>
</reference>
<comment type="similarity">
    <text evidence="4">Belongs to the cyclic nucleotide phosphodiesterase class-III family.</text>
</comment>
<dbReference type="Pfam" id="PF00149">
    <property type="entry name" value="Metallophos"/>
    <property type="match status" value="1"/>
</dbReference>
<evidence type="ECO:0000313" key="6">
    <source>
        <dbReference type="EMBL" id="UJG41491.1"/>
    </source>
</evidence>
<dbReference type="PANTHER" id="PTHR42988">
    <property type="entry name" value="PHOSPHOHYDROLASE"/>
    <property type="match status" value="1"/>
</dbReference>
<dbReference type="Proteomes" id="UP001201020">
    <property type="component" value="Chromosome"/>
</dbReference>
<evidence type="ECO:0000256" key="4">
    <source>
        <dbReference type="ARBA" id="ARBA00025742"/>
    </source>
</evidence>
<sequence>MRFVLFSDTHIGGRYDEMILMKGIDFINNIDGDIFIHCGDLTGSGTLAEYEIARLYLEKIKKRPFFIVPGNHDCKNVGDLLFEEIVGERFWVKTFEKKKTRILGLDSTEPDANTGRMGPKSIKRIYEEFEDLPEYWLKVLVFHHQTLPIPYTGRERSAIKDAGDVVKAILDCNIHLVFNGHRHISNVYKMSDGVVNAWIINVGTLSCKKTRYREEYSLTVVDASLKKNNLAIRSILLKKEPIREVVKYSGKFQRFIAPMNKKHIATIIQIGNTAFSNSRFRMGNFYKGLETINLIPCDVVVHCGEVTGASYVNEFQRAKALLSQIEKPLIVVPGDNDAFPLGWDLFPEYIGDPNPYFENEHLIVKGFNTCLIDEQEGRLGRGNMKEMITTFENKSKIGVVAFHHSIMPLPHSKHDAELIDAGDVLAAIVNHRINLVLTGAKNRSGCWQVNDTVFVNAGTLSSENITTRDGNSFNIITISQTDIGKLYEVDEYFVETNERKTIGVFHISDRGIPILIPDRKVPNTIHL</sequence>
<accession>A0A9Y1BLX8</accession>
<keyword evidence="3" id="KW-0408">Iron</keyword>
<dbReference type="InterPro" id="IPR004843">
    <property type="entry name" value="Calcineurin-like_PHP"/>
</dbReference>
<gene>
    <name evidence="6" type="ORF">K9W45_03270</name>
</gene>
<dbReference type="PANTHER" id="PTHR42988:SF2">
    <property type="entry name" value="CYCLIC NUCLEOTIDE PHOSPHODIESTERASE CBUA0032-RELATED"/>
    <property type="match status" value="1"/>
</dbReference>
<feature type="domain" description="Calcineurin-like phosphoesterase" evidence="5">
    <location>
        <begin position="1"/>
        <end position="184"/>
    </location>
</feature>
<keyword evidence="1" id="KW-0479">Metal-binding</keyword>
<dbReference type="Gene3D" id="3.60.21.10">
    <property type="match status" value="2"/>
</dbReference>
<proteinExistence type="inferred from homology"/>
<dbReference type="EMBL" id="CP084166">
    <property type="protein sequence ID" value="UJG41491.1"/>
    <property type="molecule type" value="Genomic_DNA"/>
</dbReference>
<evidence type="ECO:0000256" key="1">
    <source>
        <dbReference type="ARBA" id="ARBA00022723"/>
    </source>
</evidence>
<protein>
    <submittedName>
        <fullName evidence="6">Metallophosphoesterase</fullName>
    </submittedName>
</protein>
<dbReference type="InterPro" id="IPR029052">
    <property type="entry name" value="Metallo-depent_PP-like"/>
</dbReference>
<organism evidence="6">
    <name type="scientific">Candidatus Heimdallarchaeum aukensis</name>
    <dbReference type="NCBI Taxonomy" id="2876573"/>
    <lineage>
        <taxon>Archaea</taxon>
        <taxon>Promethearchaeati</taxon>
        <taxon>Candidatus Heimdallarchaeota</taxon>
        <taxon>Candidatus Heimdallarchaeia (ex Rinke et al. 2021) (nom. nud.)</taxon>
        <taxon>Candidatus Heimdallarchaeales</taxon>
        <taxon>Candidatus Heimdallarchaeaceae</taxon>
        <taxon>Candidatus Heimdallarchaeum</taxon>
    </lineage>
</organism>
<evidence type="ECO:0000256" key="3">
    <source>
        <dbReference type="ARBA" id="ARBA00023004"/>
    </source>
</evidence>